<dbReference type="InterPro" id="IPR036397">
    <property type="entry name" value="RNaseH_sf"/>
</dbReference>
<dbReference type="PANTHER" id="PTHR37984">
    <property type="entry name" value="PROTEIN CBG26694"/>
    <property type="match status" value="1"/>
</dbReference>
<evidence type="ECO:0000259" key="3">
    <source>
        <dbReference type="PROSITE" id="PS50994"/>
    </source>
</evidence>
<dbReference type="STRING" id="50429.A0A2B4R7H2"/>
<dbReference type="InterPro" id="IPR050951">
    <property type="entry name" value="Retrovirus_Pol_polyprotein"/>
</dbReference>
<proteinExistence type="predicted"/>
<dbReference type="SUPFAM" id="SSF56672">
    <property type="entry name" value="DNA/RNA polymerases"/>
    <property type="match status" value="1"/>
</dbReference>
<name>A0A2B4R7H2_STYPI</name>
<dbReference type="InterPro" id="IPR001878">
    <property type="entry name" value="Znf_CCHC"/>
</dbReference>
<dbReference type="GO" id="GO:0015074">
    <property type="term" value="P:DNA integration"/>
    <property type="evidence" value="ECO:0007669"/>
    <property type="project" value="InterPro"/>
</dbReference>
<organism evidence="4 5">
    <name type="scientific">Stylophora pistillata</name>
    <name type="common">Smooth cauliflower coral</name>
    <dbReference type="NCBI Taxonomy" id="50429"/>
    <lineage>
        <taxon>Eukaryota</taxon>
        <taxon>Metazoa</taxon>
        <taxon>Cnidaria</taxon>
        <taxon>Anthozoa</taxon>
        <taxon>Hexacorallia</taxon>
        <taxon>Scleractinia</taxon>
        <taxon>Astrocoeniina</taxon>
        <taxon>Pocilloporidae</taxon>
        <taxon>Stylophora</taxon>
    </lineage>
</organism>
<reference evidence="5" key="1">
    <citation type="journal article" date="2017" name="bioRxiv">
        <title>Comparative analysis of the genomes of Stylophora pistillata and Acropora digitifera provides evidence for extensive differences between species of corals.</title>
        <authorList>
            <person name="Voolstra C.R."/>
            <person name="Li Y."/>
            <person name="Liew Y.J."/>
            <person name="Baumgarten S."/>
            <person name="Zoccola D."/>
            <person name="Flot J.-F."/>
            <person name="Tambutte S."/>
            <person name="Allemand D."/>
            <person name="Aranda M."/>
        </authorList>
    </citation>
    <scope>NUCLEOTIDE SEQUENCE [LARGE SCALE GENOMIC DNA]</scope>
</reference>
<dbReference type="EMBL" id="LSMT01000938">
    <property type="protein sequence ID" value="PFX13591.1"/>
    <property type="molecule type" value="Genomic_DNA"/>
</dbReference>
<dbReference type="GO" id="GO:0003677">
    <property type="term" value="F:DNA binding"/>
    <property type="evidence" value="ECO:0007669"/>
    <property type="project" value="UniProtKB-KW"/>
</dbReference>
<sequence>MIRDQMVEKCYSRALKQKLLQQESLDLSRTVKIARSEEAASQEAPLLSSGSKENWIRIDHVAHGSKPSKKPKKLYTCYRCGGTDGHNATECGAINSRCNSCKKVGHLEKVCRSKIKISDQNRTKQRPAKKEKKRPNKILSLEAQPWLDERTKAFEALKKSSSREPVLACFRLDAPTFVVTGASPVGLGAILLQDQGTGQRRPIAYISRSLTPKERRYSQIERQAFGCVWAVERLHNYLFGVKFTLLTDNKPLSSMFDLHSSKVLPPRIQRLAWRSHQYDFQVAHISGNSDTADSLSRLPSTNNDSSDSGFVYENYVRFVYTSNMSGLQAVTLSDMKVQTSKDATLSKLRSQIQSGTWSSDQQLKAYSGIKEELTIFEGVILRGNRIVVPQSVRKQILKLAHETHQDIVKTKQFLRARSFWPGMDQDVETLIKGCSACVVNQPLNKCTPAQPTPLPRGPSIKRAVDLVGPIDGKHILTYIDHYSSYPEACIIKEITSREVIKALTAIFARFGYPEELVTDNGKQFISAEFEAYLNACGIQHIRVSPYYACSNGKLEITNINNNNNSKADGISAFRFVTKIPQSIFIAVVLIFFKDFSLFRAKSKRDIKISVRNDCSKRLGVNRGSKWVTF</sequence>
<dbReference type="FunFam" id="3.10.20.370:FF:000001">
    <property type="entry name" value="Retrovirus-related Pol polyprotein from transposon 17.6-like protein"/>
    <property type="match status" value="1"/>
</dbReference>
<dbReference type="InterPro" id="IPR043502">
    <property type="entry name" value="DNA/RNA_pol_sf"/>
</dbReference>
<dbReference type="FunFam" id="1.10.340.70:FF:000003">
    <property type="entry name" value="Protein CBG25708"/>
    <property type="match status" value="1"/>
</dbReference>
<dbReference type="Pfam" id="PF00665">
    <property type="entry name" value="rve"/>
    <property type="match status" value="1"/>
</dbReference>
<dbReference type="GO" id="GO:0008270">
    <property type="term" value="F:zinc ion binding"/>
    <property type="evidence" value="ECO:0007669"/>
    <property type="project" value="InterPro"/>
</dbReference>
<evidence type="ECO:0000256" key="2">
    <source>
        <dbReference type="ARBA" id="ARBA00023125"/>
    </source>
</evidence>
<dbReference type="Proteomes" id="UP000225706">
    <property type="component" value="Unassembled WGS sequence"/>
</dbReference>
<feature type="domain" description="Integrase catalytic" evidence="3">
    <location>
        <begin position="454"/>
        <end position="558"/>
    </location>
</feature>
<evidence type="ECO:0000313" key="5">
    <source>
        <dbReference type="Proteomes" id="UP000225706"/>
    </source>
</evidence>
<dbReference type="SUPFAM" id="SSF57756">
    <property type="entry name" value="Retrovirus zinc finger-like domains"/>
    <property type="match status" value="1"/>
</dbReference>
<gene>
    <name evidence="4" type="primary">K02A2.6</name>
    <name evidence="4" type="ORF">AWC38_SpisGene22313</name>
</gene>
<dbReference type="Gene3D" id="1.10.340.70">
    <property type="match status" value="1"/>
</dbReference>
<dbReference type="InterPro" id="IPR041588">
    <property type="entry name" value="Integrase_H2C2"/>
</dbReference>
<dbReference type="GO" id="GO:0006508">
    <property type="term" value="P:proteolysis"/>
    <property type="evidence" value="ECO:0007669"/>
    <property type="project" value="UniProtKB-KW"/>
</dbReference>
<dbReference type="InterPro" id="IPR041577">
    <property type="entry name" value="RT_RNaseH_2"/>
</dbReference>
<evidence type="ECO:0000256" key="1">
    <source>
        <dbReference type="ARBA" id="ARBA00022670"/>
    </source>
</evidence>
<dbReference type="InterPro" id="IPR001584">
    <property type="entry name" value="Integrase_cat-core"/>
</dbReference>
<dbReference type="Gene3D" id="3.30.420.10">
    <property type="entry name" value="Ribonuclease H-like superfamily/Ribonuclease H"/>
    <property type="match status" value="1"/>
</dbReference>
<dbReference type="Gene3D" id="3.10.20.370">
    <property type="match status" value="1"/>
</dbReference>
<dbReference type="AlphaFoldDB" id="A0A2B4R7H2"/>
<dbReference type="InterPro" id="IPR012337">
    <property type="entry name" value="RNaseH-like_sf"/>
</dbReference>
<dbReference type="Gene3D" id="4.10.60.10">
    <property type="entry name" value="Zinc finger, CCHC-type"/>
    <property type="match status" value="1"/>
</dbReference>
<dbReference type="InterPro" id="IPR036875">
    <property type="entry name" value="Znf_CCHC_sf"/>
</dbReference>
<evidence type="ECO:0000313" key="4">
    <source>
        <dbReference type="EMBL" id="PFX13591.1"/>
    </source>
</evidence>
<dbReference type="PANTHER" id="PTHR37984:SF15">
    <property type="entry name" value="INTEGRASE CATALYTIC DOMAIN-CONTAINING PROTEIN"/>
    <property type="match status" value="1"/>
</dbReference>
<dbReference type="Pfam" id="PF17919">
    <property type="entry name" value="RT_RNaseH_2"/>
    <property type="match status" value="1"/>
</dbReference>
<keyword evidence="5" id="KW-1185">Reference proteome</keyword>
<comment type="caution">
    <text evidence="4">The sequence shown here is derived from an EMBL/GenBank/DDBJ whole genome shotgun (WGS) entry which is preliminary data.</text>
</comment>
<dbReference type="Pfam" id="PF17921">
    <property type="entry name" value="Integrase_H2C2"/>
    <property type="match status" value="1"/>
</dbReference>
<keyword evidence="1" id="KW-0645">Protease</keyword>
<accession>A0A2B4R7H2</accession>
<dbReference type="OrthoDB" id="422540at2759"/>
<keyword evidence="2" id="KW-0238">DNA-binding</keyword>
<keyword evidence="1" id="KW-0378">Hydrolase</keyword>
<protein>
    <submittedName>
        <fullName evidence="4">Uncharacterized protein K02A2.6</fullName>
    </submittedName>
</protein>
<dbReference type="GO" id="GO:0008233">
    <property type="term" value="F:peptidase activity"/>
    <property type="evidence" value="ECO:0007669"/>
    <property type="project" value="UniProtKB-KW"/>
</dbReference>
<dbReference type="SMART" id="SM00343">
    <property type="entry name" value="ZnF_C2HC"/>
    <property type="match status" value="2"/>
</dbReference>
<dbReference type="SUPFAM" id="SSF53098">
    <property type="entry name" value="Ribonuclease H-like"/>
    <property type="match status" value="1"/>
</dbReference>
<dbReference type="CDD" id="cd09274">
    <property type="entry name" value="RNase_HI_RT_Ty3"/>
    <property type="match status" value="1"/>
</dbReference>
<dbReference type="PROSITE" id="PS50994">
    <property type="entry name" value="INTEGRASE"/>
    <property type="match status" value="1"/>
</dbReference>